<dbReference type="Proteomes" id="UP001206236">
    <property type="component" value="Unassembled WGS sequence"/>
</dbReference>
<comment type="caution">
    <text evidence="2">The sequence shown here is derived from an EMBL/GenBank/DDBJ whole genome shotgun (WGS) entry which is preliminary data.</text>
</comment>
<evidence type="ECO:0000259" key="1">
    <source>
        <dbReference type="PROSITE" id="PS51737"/>
    </source>
</evidence>
<gene>
    <name evidence="2" type="ORF">NE632_05545</name>
</gene>
<dbReference type="GO" id="GO:0000150">
    <property type="term" value="F:DNA strand exchange activity"/>
    <property type="evidence" value="ECO:0007669"/>
    <property type="project" value="InterPro"/>
</dbReference>
<dbReference type="Gene3D" id="3.90.1750.20">
    <property type="entry name" value="Putative Large Serine Recombinase, Chain B, Domain 2"/>
    <property type="match status" value="1"/>
</dbReference>
<dbReference type="PROSITE" id="PS51737">
    <property type="entry name" value="RECOMBINASE_DNA_BIND"/>
    <property type="match status" value="1"/>
</dbReference>
<name>A0AAW5KMJ1_9FIRM</name>
<feature type="domain" description="Recombinase" evidence="1">
    <location>
        <begin position="8"/>
        <end position="104"/>
    </location>
</feature>
<dbReference type="GO" id="GO:0003677">
    <property type="term" value="F:DNA binding"/>
    <property type="evidence" value="ECO:0007669"/>
    <property type="project" value="InterPro"/>
</dbReference>
<proteinExistence type="predicted"/>
<dbReference type="Pfam" id="PF07508">
    <property type="entry name" value="Recombinase"/>
    <property type="match status" value="1"/>
</dbReference>
<sequence>MARNRVIPFGYCMKNGEITTNPKEVYAVSTIFREYLNGSSLLQIAKLMESEKIRYTEDSDRWNKNMVKRIIENKKYLGTDKYQQIIDEDIFRQANEKRVRKAATLCVISDDLQEIRKVTYCAECGEKLFRNTNGKGREYWNCGNPSLLEYGGEVSTYSPTADVICKQNEINQMSDSIQVDFDRVKSEIFKLAEMKYDCCTYNGSPQKTNEIKALLKNHEQLNTLDIGLFKACVSRIWISHFCTIEVELINGVRIKNITEKDNLKAKLSNASFDLCGQCPQFAAQTVQNIEEVNNEHSIECNSNSCESADGNKP</sequence>
<evidence type="ECO:0000313" key="3">
    <source>
        <dbReference type="Proteomes" id="UP001206236"/>
    </source>
</evidence>
<organism evidence="2 3">
    <name type="scientific">Ruminococcus bicirculans</name>
    <name type="common">ex Wegman et al. 2014</name>
    <dbReference type="NCBI Taxonomy" id="1160721"/>
    <lineage>
        <taxon>Bacteria</taxon>
        <taxon>Bacillati</taxon>
        <taxon>Bacillota</taxon>
        <taxon>Clostridia</taxon>
        <taxon>Eubacteriales</taxon>
        <taxon>Oscillospiraceae</taxon>
        <taxon>Ruminococcus</taxon>
    </lineage>
</organism>
<evidence type="ECO:0000313" key="2">
    <source>
        <dbReference type="EMBL" id="MCQ5152767.1"/>
    </source>
</evidence>
<dbReference type="InterPro" id="IPR011109">
    <property type="entry name" value="DNA_bind_recombinase_dom"/>
</dbReference>
<dbReference type="InterPro" id="IPR038109">
    <property type="entry name" value="DNA_bind_recomb_sf"/>
</dbReference>
<reference evidence="2" key="1">
    <citation type="submission" date="2022-06" db="EMBL/GenBank/DDBJ databases">
        <title>Isolation of gut microbiota from human fecal samples.</title>
        <authorList>
            <person name="Pamer E.G."/>
            <person name="Barat B."/>
            <person name="Waligurski E."/>
            <person name="Medina S."/>
            <person name="Paddock L."/>
            <person name="Mostad J."/>
        </authorList>
    </citation>
    <scope>NUCLEOTIDE SEQUENCE</scope>
    <source>
        <strain evidence="2">DFI.5.57</strain>
    </source>
</reference>
<accession>A0AAW5KMJ1</accession>
<protein>
    <submittedName>
        <fullName evidence="2">Recombinase family protein</fullName>
    </submittedName>
</protein>
<dbReference type="RefSeq" id="WP_256321836.1">
    <property type="nucleotide sequence ID" value="NZ_JANGCN010000009.1"/>
</dbReference>
<dbReference type="EMBL" id="JANGCN010000009">
    <property type="protein sequence ID" value="MCQ5152767.1"/>
    <property type="molecule type" value="Genomic_DNA"/>
</dbReference>
<dbReference type="AlphaFoldDB" id="A0AAW5KMJ1"/>